<evidence type="ECO:0008006" key="5">
    <source>
        <dbReference type="Google" id="ProtNLM"/>
    </source>
</evidence>
<protein>
    <recommendedName>
        <fullName evidence="5">DUF4366 domain-containing protein</fullName>
    </recommendedName>
</protein>
<proteinExistence type="predicted"/>
<evidence type="ECO:0000313" key="3">
    <source>
        <dbReference type="EMBL" id="MDB6185560.1"/>
    </source>
</evidence>
<evidence type="ECO:0000256" key="2">
    <source>
        <dbReference type="SAM" id="Phobius"/>
    </source>
</evidence>
<comment type="caution">
    <text evidence="3">The sequence shown here is derived from an EMBL/GenBank/DDBJ whole genome shotgun (WGS) entry which is preliminary data.</text>
</comment>
<feature type="transmembrane region" description="Helical" evidence="2">
    <location>
        <begin position="121"/>
        <end position="141"/>
    </location>
</feature>
<feature type="region of interest" description="Disordered" evidence="1">
    <location>
        <begin position="39"/>
        <end position="90"/>
    </location>
</feature>
<dbReference type="EMBL" id="JAQMFS010000027">
    <property type="protein sequence ID" value="MDB6185560.1"/>
    <property type="molecule type" value="Genomic_DNA"/>
</dbReference>
<keyword evidence="2" id="KW-0472">Membrane</keyword>
<feature type="region of interest" description="Disordered" evidence="1">
    <location>
        <begin position="346"/>
        <end position="366"/>
    </location>
</feature>
<keyword evidence="2" id="KW-0812">Transmembrane</keyword>
<evidence type="ECO:0000256" key="1">
    <source>
        <dbReference type="SAM" id="MobiDB-lite"/>
    </source>
</evidence>
<accession>A0AAW6B2A8</accession>
<dbReference type="AlphaFoldDB" id="A0AAW6B2A8"/>
<sequence>MSNKVKQDNNNNNNNFDNKQHLNNNLESQANYGQQYPKNINNQQYQSNNSTPNGQQAYNGQYQNFNNNNRSRQPYNNQYQNQYNNGHIQNNNYNNQGYYQNPNIQYSQPRFNQEKKKRSKFVPIISSILGVILISGGLYYYSKTTNQNLTSIFSFGKKEKEKDIYSPILKKYKEAMDSGEQQFDYEINNRVIERYNATSKNKDYVEYSYDDIDNDGKNELLVFEKDNYASPAAIYSYDEQSKINVIYKAETKSIQPTTFYKNKLIVVQDNEGSNDRYTIYQFKDNGLRYEMVHDIDFGKPKDLSGKYKDSITKEEFDSKDEFFKKYPLSGEKIEFSKLDHQSVYSSINESSSSNNNEKEKEKKVEDKPKYTKMQLALIARAIMAGSTDPQVGTLDYNTYFSIRTSKNGVVSDFSTRASVVNVNIRENDIQIIVVDYSSPNRMYDVAKTVTYKEIQDTFKKEDMDRINKIIEEYKKTKSYENNKIEE</sequence>
<dbReference type="Proteomes" id="UP001212217">
    <property type="component" value="Unassembled WGS sequence"/>
</dbReference>
<feature type="compositionally biased region" description="Basic and acidic residues" evidence="1">
    <location>
        <begin position="356"/>
        <end position="366"/>
    </location>
</feature>
<evidence type="ECO:0000313" key="4">
    <source>
        <dbReference type="Proteomes" id="UP001212217"/>
    </source>
</evidence>
<organism evidence="3 4">
    <name type="scientific">Gemella haemolysans</name>
    <dbReference type="NCBI Taxonomy" id="1379"/>
    <lineage>
        <taxon>Bacteria</taxon>
        <taxon>Bacillati</taxon>
        <taxon>Bacillota</taxon>
        <taxon>Bacilli</taxon>
        <taxon>Bacillales</taxon>
        <taxon>Gemellaceae</taxon>
        <taxon>Gemella</taxon>
    </lineage>
</organism>
<reference evidence="3" key="1">
    <citation type="submission" date="2023-08" db="EMBL/GenBank/DDBJ databases">
        <title>Dental plaque isolates bound by oral lectin ZG16B.</title>
        <authorList>
            <person name="Ghosh S."/>
        </authorList>
    </citation>
    <scope>NUCLEOTIDE SEQUENCE</scope>
    <source>
        <strain evidence="3">DP3_5B</strain>
    </source>
</reference>
<keyword evidence="2" id="KW-1133">Transmembrane helix</keyword>
<dbReference type="RefSeq" id="WP_271986983.1">
    <property type="nucleotide sequence ID" value="NZ_JAQMFS010000027.1"/>
</dbReference>
<name>A0AAW6B2A8_9BACL</name>
<gene>
    <name evidence="3" type="ORF">PNO30_02065</name>
</gene>
<feature type="region of interest" description="Disordered" evidence="1">
    <location>
        <begin position="1"/>
        <end position="21"/>
    </location>
</feature>